<keyword evidence="4" id="KW-0238">DNA-binding</keyword>
<reference evidence="9" key="1">
    <citation type="journal article" date="2020" name="Stud. Mycol.">
        <title>101 Dothideomycetes genomes: a test case for predicting lifestyles and emergence of pathogens.</title>
        <authorList>
            <person name="Haridas S."/>
            <person name="Albert R."/>
            <person name="Binder M."/>
            <person name="Bloem J."/>
            <person name="Labutti K."/>
            <person name="Salamov A."/>
            <person name="Andreopoulos B."/>
            <person name="Baker S."/>
            <person name="Barry K."/>
            <person name="Bills G."/>
            <person name="Bluhm B."/>
            <person name="Cannon C."/>
            <person name="Castanera R."/>
            <person name="Culley D."/>
            <person name="Daum C."/>
            <person name="Ezra D."/>
            <person name="Gonzalez J."/>
            <person name="Henrissat B."/>
            <person name="Kuo A."/>
            <person name="Liang C."/>
            <person name="Lipzen A."/>
            <person name="Lutzoni F."/>
            <person name="Magnuson J."/>
            <person name="Mondo S."/>
            <person name="Nolan M."/>
            <person name="Ohm R."/>
            <person name="Pangilinan J."/>
            <person name="Park H.-J."/>
            <person name="Ramirez L."/>
            <person name="Alfaro M."/>
            <person name="Sun H."/>
            <person name="Tritt A."/>
            <person name="Yoshinaga Y."/>
            <person name="Zwiers L.-H."/>
            <person name="Turgeon B."/>
            <person name="Goodwin S."/>
            <person name="Spatafora J."/>
            <person name="Crous P."/>
            <person name="Grigoriev I."/>
        </authorList>
    </citation>
    <scope>NUCLEOTIDE SEQUENCE</scope>
    <source>
        <strain evidence="9">CBS 175.79</strain>
    </source>
</reference>
<evidence type="ECO:0000313" key="9">
    <source>
        <dbReference type="EMBL" id="KAF2016308.1"/>
    </source>
</evidence>
<dbReference type="SUPFAM" id="SSF57701">
    <property type="entry name" value="Zn2/Cys6 DNA-binding domain"/>
    <property type="match status" value="1"/>
</dbReference>
<evidence type="ECO:0000256" key="2">
    <source>
        <dbReference type="ARBA" id="ARBA00022833"/>
    </source>
</evidence>
<sequence>MAVAMDDNKLRQLERQFKLRVKTGCETCRIRRVKCDETKPECNRCTKTGRRCEGYRHVARTNNSSASLAASIRNSSFLVVPQRPSVAIIPRNPSRSLSPEASENRSFFYFQNHTLPKWTEFFDSELWSQKILQLSHSVPAIKHGVLALSTLHERFESTTPIFSTQSSDFAFAQYAQAVSHSNDLLTAHQRGRVDLEKVLIACVIFVCYENLAGNYRQANMHLRNGLRIFSQHKLKLQGTPAEDAIANVLYRFDLQAMTFSDNASPYDYRLDDPPECPQVPHMYTENATARNDLVGLLRCMMWISGVANINPHAPEHPVWLQIYTRLMGSFEAWESTFSVYQQNVPPHEQGNPKIYAGNTLLKIYAIMARIVVAAGAGLRTELSWDSFDDSFKTIIDLAETLPVLNPTQSRSSSHASSSPPGDSPGNATALPTRTRNIAPNPATTSTTPSPGASAFSLSSEPSPQLRSPTPGETPGGSKSKKKPSSFSPSFELSPIVPLFVTACRCRDPVLRRRAIAVLLNCRRREGVWDSVGAGMVALQCLKLEEGIGELVELGPDNWLPLSPKCRDAADIPERRRVQDVFVSVNAPERQIGVNYLLRSGESFDRYVKF</sequence>
<feature type="domain" description="Zn(2)-C6 fungal-type" evidence="8">
    <location>
        <begin position="24"/>
        <end position="52"/>
    </location>
</feature>
<protein>
    <recommendedName>
        <fullName evidence="8">Zn(2)-C6 fungal-type domain-containing protein</fullName>
    </recommendedName>
</protein>
<dbReference type="PANTHER" id="PTHR36206">
    <property type="entry name" value="ASPERCRYPTIN BIOSYNTHESIS CLUSTER-SPECIFIC TRANSCRIPTION REGULATOR ATNN-RELATED"/>
    <property type="match status" value="1"/>
</dbReference>
<dbReference type="InterPro" id="IPR001138">
    <property type="entry name" value="Zn2Cys6_DnaBD"/>
</dbReference>
<keyword evidence="6" id="KW-0539">Nucleus</keyword>
<evidence type="ECO:0000256" key="3">
    <source>
        <dbReference type="ARBA" id="ARBA00023015"/>
    </source>
</evidence>
<evidence type="ECO:0000256" key="5">
    <source>
        <dbReference type="ARBA" id="ARBA00023163"/>
    </source>
</evidence>
<evidence type="ECO:0000259" key="8">
    <source>
        <dbReference type="PROSITE" id="PS50048"/>
    </source>
</evidence>
<dbReference type="Gene3D" id="4.10.240.10">
    <property type="entry name" value="Zn(2)-C6 fungal-type DNA-binding domain"/>
    <property type="match status" value="1"/>
</dbReference>
<proteinExistence type="predicted"/>
<dbReference type="InterPro" id="IPR036864">
    <property type="entry name" value="Zn2-C6_fun-type_DNA-bd_sf"/>
</dbReference>
<dbReference type="SMART" id="SM00066">
    <property type="entry name" value="GAL4"/>
    <property type="match status" value="1"/>
</dbReference>
<feature type="compositionally biased region" description="Low complexity" evidence="7">
    <location>
        <begin position="438"/>
        <end position="456"/>
    </location>
</feature>
<dbReference type="Proteomes" id="UP000799778">
    <property type="component" value="Unassembled WGS sequence"/>
</dbReference>
<keyword evidence="5" id="KW-0804">Transcription</keyword>
<dbReference type="GO" id="GO:0000981">
    <property type="term" value="F:DNA-binding transcription factor activity, RNA polymerase II-specific"/>
    <property type="evidence" value="ECO:0007669"/>
    <property type="project" value="InterPro"/>
</dbReference>
<dbReference type="GO" id="GO:0003677">
    <property type="term" value="F:DNA binding"/>
    <property type="evidence" value="ECO:0007669"/>
    <property type="project" value="UniProtKB-KW"/>
</dbReference>
<keyword evidence="1" id="KW-0479">Metal-binding</keyword>
<dbReference type="RefSeq" id="XP_033384647.1">
    <property type="nucleotide sequence ID" value="XM_033528045.1"/>
</dbReference>
<dbReference type="Pfam" id="PF11951">
    <property type="entry name" value="Fungal_trans_2"/>
    <property type="match status" value="1"/>
</dbReference>
<dbReference type="GO" id="GO:0008270">
    <property type="term" value="F:zinc ion binding"/>
    <property type="evidence" value="ECO:0007669"/>
    <property type="project" value="InterPro"/>
</dbReference>
<dbReference type="EMBL" id="ML978069">
    <property type="protein sequence ID" value="KAF2016308.1"/>
    <property type="molecule type" value="Genomic_DNA"/>
</dbReference>
<dbReference type="InterPro" id="IPR021858">
    <property type="entry name" value="Fun_TF"/>
</dbReference>
<dbReference type="CDD" id="cd00067">
    <property type="entry name" value="GAL4"/>
    <property type="match status" value="1"/>
</dbReference>
<feature type="compositionally biased region" description="Polar residues" evidence="7">
    <location>
        <begin position="457"/>
        <end position="467"/>
    </location>
</feature>
<evidence type="ECO:0000256" key="6">
    <source>
        <dbReference type="ARBA" id="ARBA00023242"/>
    </source>
</evidence>
<gene>
    <name evidence="9" type="ORF">BU24DRAFT_422653</name>
</gene>
<dbReference type="PANTHER" id="PTHR36206:SF4">
    <property type="entry name" value="HYPOTHETICAL CONSERVED PROTEIN (EUROFUNG)-RELATED"/>
    <property type="match status" value="1"/>
</dbReference>
<dbReference type="OrthoDB" id="3172332at2759"/>
<name>A0A6A5XSN1_9PLEO</name>
<organism evidence="9 10">
    <name type="scientific">Aaosphaeria arxii CBS 175.79</name>
    <dbReference type="NCBI Taxonomy" id="1450172"/>
    <lineage>
        <taxon>Eukaryota</taxon>
        <taxon>Fungi</taxon>
        <taxon>Dikarya</taxon>
        <taxon>Ascomycota</taxon>
        <taxon>Pezizomycotina</taxon>
        <taxon>Dothideomycetes</taxon>
        <taxon>Pleosporomycetidae</taxon>
        <taxon>Pleosporales</taxon>
        <taxon>Pleosporales incertae sedis</taxon>
        <taxon>Aaosphaeria</taxon>
    </lineage>
</organism>
<dbReference type="Pfam" id="PF00172">
    <property type="entry name" value="Zn_clus"/>
    <property type="match status" value="1"/>
</dbReference>
<dbReference type="GeneID" id="54285442"/>
<evidence type="ECO:0000256" key="4">
    <source>
        <dbReference type="ARBA" id="ARBA00023125"/>
    </source>
</evidence>
<dbReference type="AlphaFoldDB" id="A0A6A5XSN1"/>
<keyword evidence="2" id="KW-0862">Zinc</keyword>
<feature type="compositionally biased region" description="Low complexity" evidence="7">
    <location>
        <begin position="406"/>
        <end position="424"/>
    </location>
</feature>
<evidence type="ECO:0000256" key="7">
    <source>
        <dbReference type="SAM" id="MobiDB-lite"/>
    </source>
</evidence>
<evidence type="ECO:0000256" key="1">
    <source>
        <dbReference type="ARBA" id="ARBA00022723"/>
    </source>
</evidence>
<evidence type="ECO:0000313" key="10">
    <source>
        <dbReference type="Proteomes" id="UP000799778"/>
    </source>
</evidence>
<keyword evidence="10" id="KW-1185">Reference proteome</keyword>
<accession>A0A6A5XSN1</accession>
<dbReference type="InterPro" id="IPR052360">
    <property type="entry name" value="Transcr_Regulatory_Proteins"/>
</dbReference>
<dbReference type="PROSITE" id="PS50048">
    <property type="entry name" value="ZN2_CY6_FUNGAL_2"/>
    <property type="match status" value="1"/>
</dbReference>
<feature type="compositionally biased region" description="Polar residues" evidence="7">
    <location>
        <begin position="425"/>
        <end position="437"/>
    </location>
</feature>
<keyword evidence="3" id="KW-0805">Transcription regulation</keyword>
<feature type="region of interest" description="Disordered" evidence="7">
    <location>
        <begin position="405"/>
        <end position="489"/>
    </location>
</feature>
<dbReference type="PROSITE" id="PS00463">
    <property type="entry name" value="ZN2_CY6_FUNGAL_1"/>
    <property type="match status" value="1"/>
</dbReference>